<dbReference type="InterPro" id="IPR009883">
    <property type="entry name" value="YgfX"/>
</dbReference>
<accession>N6ZSH1</accession>
<evidence type="ECO:0000256" key="1">
    <source>
        <dbReference type="SAM" id="Phobius"/>
    </source>
</evidence>
<dbReference type="AlphaFoldDB" id="N6ZSH1"/>
<proteinExistence type="predicted"/>
<evidence type="ECO:0008006" key="4">
    <source>
        <dbReference type="Google" id="ProtNLM"/>
    </source>
</evidence>
<organism evidence="2 3">
    <name type="scientific">Thauera phenylacetica B4P</name>
    <dbReference type="NCBI Taxonomy" id="1234382"/>
    <lineage>
        <taxon>Bacteria</taxon>
        <taxon>Pseudomonadati</taxon>
        <taxon>Pseudomonadota</taxon>
        <taxon>Betaproteobacteria</taxon>
        <taxon>Rhodocyclales</taxon>
        <taxon>Zoogloeaceae</taxon>
        <taxon>Thauera</taxon>
    </lineage>
</organism>
<keyword evidence="1" id="KW-0812">Transmembrane</keyword>
<sequence length="165" mass="18000">MQFPVELKLRGSRAMRASVWVVHVAAALALFHVPAFREWGGGGADRLIAACAWGLLLASLFRGLRSQARLEGCTVWLEREGALELLSEPEGAGGLYRVHAGSQVVLPMAAWFVLVPLAMSAGEHAPSRTRRLFLVPDNLSAGSFRLLRVWLRHRSGRVPQGEAVP</sequence>
<dbReference type="RefSeq" id="WP_004361703.1">
    <property type="nucleotide sequence ID" value="NZ_AMXF01000055.1"/>
</dbReference>
<keyword evidence="1" id="KW-0472">Membrane</keyword>
<dbReference type="EMBL" id="AMXF01000055">
    <property type="protein sequence ID" value="ENO97273.1"/>
    <property type="molecule type" value="Genomic_DNA"/>
</dbReference>
<keyword evidence="1" id="KW-1133">Transmembrane helix</keyword>
<keyword evidence="3" id="KW-1185">Reference proteome</keyword>
<name>N6ZSH1_9RHOO</name>
<feature type="transmembrane region" description="Helical" evidence="1">
    <location>
        <begin position="17"/>
        <end position="35"/>
    </location>
</feature>
<dbReference type="OrthoDB" id="9180819at2"/>
<evidence type="ECO:0000313" key="2">
    <source>
        <dbReference type="EMBL" id="ENO97273.1"/>
    </source>
</evidence>
<gene>
    <name evidence="2" type="ORF">C667_09623</name>
</gene>
<reference evidence="2 3" key="1">
    <citation type="submission" date="2012-09" db="EMBL/GenBank/DDBJ databases">
        <title>Draft Genome Sequences of 6 Strains from Genus Thauera.</title>
        <authorList>
            <person name="Liu B."/>
            <person name="Shapleigh J.P."/>
            <person name="Frostegard A.H."/>
        </authorList>
    </citation>
    <scope>NUCLEOTIDE SEQUENCE [LARGE SCALE GENOMIC DNA]</scope>
    <source>
        <strain evidence="2 3">B4P</strain>
    </source>
</reference>
<feature type="transmembrane region" description="Helical" evidence="1">
    <location>
        <begin position="47"/>
        <end position="64"/>
    </location>
</feature>
<dbReference type="Pfam" id="PF07254">
    <property type="entry name" value="Cpta_toxin"/>
    <property type="match status" value="1"/>
</dbReference>
<dbReference type="Proteomes" id="UP000013047">
    <property type="component" value="Unassembled WGS sequence"/>
</dbReference>
<protein>
    <recommendedName>
        <fullName evidence="4">Toxin CptA</fullName>
    </recommendedName>
</protein>
<comment type="caution">
    <text evidence="2">The sequence shown here is derived from an EMBL/GenBank/DDBJ whole genome shotgun (WGS) entry which is preliminary data.</text>
</comment>
<evidence type="ECO:0000313" key="3">
    <source>
        <dbReference type="Proteomes" id="UP000013047"/>
    </source>
</evidence>